<evidence type="ECO:0000256" key="7">
    <source>
        <dbReference type="HAMAP-Rule" id="MF_01147"/>
    </source>
</evidence>
<feature type="transmembrane region" description="Helical" evidence="7">
    <location>
        <begin position="145"/>
        <end position="162"/>
    </location>
</feature>
<name>A0A2N6L5E3_9CYAN</name>
<dbReference type="GO" id="GO:0042158">
    <property type="term" value="P:lipoprotein biosynthetic process"/>
    <property type="evidence" value="ECO:0007669"/>
    <property type="project" value="UniProtKB-UniRule"/>
</dbReference>
<comment type="similarity">
    <text evidence="1 7">Belongs to the Lgt family.</text>
</comment>
<evidence type="ECO:0000256" key="4">
    <source>
        <dbReference type="ARBA" id="ARBA00022692"/>
    </source>
</evidence>
<dbReference type="Proteomes" id="UP000235081">
    <property type="component" value="Unassembled WGS sequence"/>
</dbReference>
<dbReference type="EC" id="2.5.1.145" evidence="7"/>
<feature type="transmembrane region" description="Helical" evidence="7">
    <location>
        <begin position="169"/>
        <end position="186"/>
    </location>
</feature>
<evidence type="ECO:0000256" key="5">
    <source>
        <dbReference type="ARBA" id="ARBA00022989"/>
    </source>
</evidence>
<evidence type="ECO:0000256" key="1">
    <source>
        <dbReference type="ARBA" id="ARBA00007150"/>
    </source>
</evidence>
<dbReference type="NCBIfam" id="TIGR00544">
    <property type="entry name" value="lgt"/>
    <property type="match status" value="1"/>
</dbReference>
<keyword evidence="2 7" id="KW-1003">Cell membrane</keyword>
<sequence length="236" mass="25947">MWVVGIWLAVWWGLRRAPRYGVAPDDALDIAFWSVLTGIVGGRVAFVLTNWSQYAPDPLSAFRVWEGGMSYFGGFGLAIATAIYLIRARRIPIWQLGDLAAPSLALGYGIARIGCFAAGCCYGAPTDLPWGVLFPGHDHAVHPTQLYATGMNLLIFAGLTWLEPRKRFQGQLFALFLVLHGLYRFINEFFRAGATSALMLGAFTYGHLVAAVVMAVGGVLYWVLARRHTRTHATNV</sequence>
<keyword evidence="6 7" id="KW-0472">Membrane</keyword>
<keyword evidence="3 7" id="KW-0808">Transferase</keyword>
<dbReference type="AlphaFoldDB" id="A0A2N6L5E3"/>
<protein>
    <recommendedName>
        <fullName evidence="7">Phosphatidylglycerol--prolipoprotein diacylglyceryl transferase</fullName>
        <ecNumber evidence="7">2.5.1.145</ecNumber>
    </recommendedName>
</protein>
<accession>A0A2N6L5E3</accession>
<feature type="transmembrane region" description="Helical" evidence="7">
    <location>
        <begin position="68"/>
        <end position="87"/>
    </location>
</feature>
<comment type="catalytic activity">
    <reaction evidence="7">
        <text>L-cysteinyl-[prolipoprotein] + a 1,2-diacyl-sn-glycero-3-phospho-(1'-sn-glycerol) = an S-1,2-diacyl-sn-glyceryl-L-cysteinyl-[prolipoprotein] + sn-glycerol 1-phosphate + H(+)</text>
        <dbReference type="Rhea" id="RHEA:56712"/>
        <dbReference type="Rhea" id="RHEA-COMP:14679"/>
        <dbReference type="Rhea" id="RHEA-COMP:14680"/>
        <dbReference type="ChEBI" id="CHEBI:15378"/>
        <dbReference type="ChEBI" id="CHEBI:29950"/>
        <dbReference type="ChEBI" id="CHEBI:57685"/>
        <dbReference type="ChEBI" id="CHEBI:64716"/>
        <dbReference type="ChEBI" id="CHEBI:140658"/>
        <dbReference type="EC" id="2.5.1.145"/>
    </reaction>
</comment>
<evidence type="ECO:0000256" key="6">
    <source>
        <dbReference type="ARBA" id="ARBA00023136"/>
    </source>
</evidence>
<comment type="caution">
    <text evidence="8">The sequence shown here is derived from an EMBL/GenBank/DDBJ whole genome shotgun (WGS) entry which is preliminary data.</text>
</comment>
<keyword evidence="4 7" id="KW-0812">Transmembrane</keyword>
<dbReference type="UniPathway" id="UPA00664"/>
<dbReference type="Pfam" id="PF01790">
    <property type="entry name" value="LGT"/>
    <property type="match status" value="1"/>
</dbReference>
<feature type="transmembrane region" description="Helical" evidence="7">
    <location>
        <begin position="30"/>
        <end position="48"/>
    </location>
</feature>
<dbReference type="GO" id="GO:0005886">
    <property type="term" value="C:plasma membrane"/>
    <property type="evidence" value="ECO:0007669"/>
    <property type="project" value="UniProtKB-SubCell"/>
</dbReference>
<dbReference type="InterPro" id="IPR001640">
    <property type="entry name" value="Lgt"/>
</dbReference>
<gene>
    <name evidence="7 8" type="primary">lgt</name>
    <name evidence="8" type="ORF">CEN46_24550</name>
</gene>
<evidence type="ECO:0000313" key="8">
    <source>
        <dbReference type="EMBL" id="PMB16967.1"/>
    </source>
</evidence>
<comment type="subcellular location">
    <subcellularLocation>
        <location evidence="7">Cell membrane</location>
        <topology evidence="7">Multi-pass membrane protein</topology>
    </subcellularLocation>
</comment>
<keyword evidence="8" id="KW-0449">Lipoprotein</keyword>
<evidence type="ECO:0000313" key="9">
    <source>
        <dbReference type="Proteomes" id="UP000235081"/>
    </source>
</evidence>
<proteinExistence type="inferred from homology"/>
<organism evidence="8 9">
    <name type="scientific">Fischerella thermalis CCMEE 5318</name>
    <dbReference type="NCBI Taxonomy" id="2019666"/>
    <lineage>
        <taxon>Bacteria</taxon>
        <taxon>Bacillati</taxon>
        <taxon>Cyanobacteriota</taxon>
        <taxon>Cyanophyceae</taxon>
        <taxon>Nostocales</taxon>
        <taxon>Hapalosiphonaceae</taxon>
        <taxon>Fischerella</taxon>
    </lineage>
</organism>
<dbReference type="EMBL" id="NMQE01000864">
    <property type="protein sequence ID" value="PMB16967.1"/>
    <property type="molecule type" value="Genomic_DNA"/>
</dbReference>
<comment type="pathway">
    <text evidence="7">Protein modification; lipoprotein biosynthesis (diacylglyceryl transfer).</text>
</comment>
<feature type="binding site" evidence="7">
    <location>
        <position position="112"/>
    </location>
    <ligand>
        <name>a 1,2-diacyl-sn-glycero-3-phospho-(1'-sn-glycerol)</name>
        <dbReference type="ChEBI" id="CHEBI:64716"/>
    </ligand>
</feature>
<evidence type="ECO:0000256" key="2">
    <source>
        <dbReference type="ARBA" id="ARBA00022475"/>
    </source>
</evidence>
<comment type="function">
    <text evidence="7">Catalyzes the transfer of the diacylglyceryl group from phosphatidylglycerol to the sulfhydryl group of the N-terminal cysteine of a prolipoprotein, the first step in the formation of mature lipoproteins.</text>
</comment>
<feature type="transmembrane region" description="Helical" evidence="7">
    <location>
        <begin position="99"/>
        <end position="125"/>
    </location>
</feature>
<keyword evidence="5 7" id="KW-1133">Transmembrane helix</keyword>
<reference evidence="8 9" key="1">
    <citation type="submission" date="2017-07" db="EMBL/GenBank/DDBJ databases">
        <title>Genomes of Fischerella (Mastigocladus) sp. strains.</title>
        <authorList>
            <person name="Miller S.R."/>
        </authorList>
    </citation>
    <scope>NUCLEOTIDE SEQUENCE [LARGE SCALE GENOMIC DNA]</scope>
    <source>
        <strain evidence="8 9">CCMEE 5318</strain>
    </source>
</reference>
<dbReference type="GO" id="GO:0008961">
    <property type="term" value="F:phosphatidylglycerol-prolipoprotein diacylglyceryl transferase activity"/>
    <property type="evidence" value="ECO:0007669"/>
    <property type="project" value="UniProtKB-UniRule"/>
</dbReference>
<evidence type="ECO:0000256" key="3">
    <source>
        <dbReference type="ARBA" id="ARBA00022679"/>
    </source>
</evidence>
<dbReference type="PANTHER" id="PTHR30589">
    <property type="entry name" value="PROLIPOPROTEIN DIACYLGLYCERYL TRANSFERASE"/>
    <property type="match status" value="1"/>
</dbReference>
<dbReference type="PANTHER" id="PTHR30589:SF0">
    <property type="entry name" value="PHOSPHATIDYLGLYCEROL--PROLIPOPROTEIN DIACYLGLYCERYL TRANSFERASE"/>
    <property type="match status" value="1"/>
</dbReference>
<dbReference type="HAMAP" id="MF_01147">
    <property type="entry name" value="Lgt"/>
    <property type="match status" value="1"/>
</dbReference>
<feature type="transmembrane region" description="Helical" evidence="7">
    <location>
        <begin position="198"/>
        <end position="224"/>
    </location>
</feature>